<accession>A0A3B0UWD9</accession>
<dbReference type="AlphaFoldDB" id="A0A3B0UWD9"/>
<gene>
    <name evidence="1" type="ORF">MNBD_CHLOROFLEXI01-4952</name>
</gene>
<name>A0A3B0UWD9_9ZZZZ</name>
<dbReference type="EMBL" id="UOEU01000079">
    <property type="protein sequence ID" value="VAW30712.1"/>
    <property type="molecule type" value="Genomic_DNA"/>
</dbReference>
<protein>
    <submittedName>
        <fullName evidence="1">Uncharacterized protein</fullName>
    </submittedName>
</protein>
<evidence type="ECO:0000313" key="1">
    <source>
        <dbReference type="EMBL" id="VAW30712.1"/>
    </source>
</evidence>
<organism evidence="1">
    <name type="scientific">hydrothermal vent metagenome</name>
    <dbReference type="NCBI Taxonomy" id="652676"/>
    <lineage>
        <taxon>unclassified sequences</taxon>
        <taxon>metagenomes</taxon>
        <taxon>ecological metagenomes</taxon>
    </lineage>
</organism>
<dbReference type="Gene3D" id="3.40.1000.10">
    <property type="entry name" value="Mog1/PsbP, alpha/beta/alpha sandwich"/>
    <property type="match status" value="1"/>
</dbReference>
<sequence>VAGANAFLTDDFMQGLLASGLQLYALNGDSGSLSSNMPVSIKIIRKDAPVSLTLAELVADTVNQFGDVLDLTSDIEQAGVMLGNDEAVQVSFSNRVQTAVSSEVETHITQYYLMRDGDLYIITLEMGQELVGTYLASAQTAVETFQITPAE</sequence>
<feature type="non-terminal residue" evidence="1">
    <location>
        <position position="1"/>
    </location>
</feature>
<reference evidence="1" key="1">
    <citation type="submission" date="2018-06" db="EMBL/GenBank/DDBJ databases">
        <authorList>
            <person name="Zhirakovskaya E."/>
        </authorList>
    </citation>
    <scope>NUCLEOTIDE SEQUENCE</scope>
</reference>
<proteinExistence type="predicted"/>